<keyword evidence="2" id="KW-1133">Transmembrane helix</keyword>
<feature type="region of interest" description="Disordered" evidence="1">
    <location>
        <begin position="67"/>
        <end position="112"/>
    </location>
</feature>
<protein>
    <recommendedName>
        <fullName evidence="5">Integral membrane protein</fullName>
    </recommendedName>
</protein>
<gene>
    <name evidence="3" type="ORF">K3769_21270</name>
</gene>
<evidence type="ECO:0000256" key="1">
    <source>
        <dbReference type="SAM" id="MobiDB-lite"/>
    </source>
</evidence>
<keyword evidence="2" id="KW-0472">Membrane</keyword>
<sequence>MNLGDEHGARGEDGGYGGTGQTRTRLPDSAGDVYGGARRGGRSSSRSLVTVVGVVVLLIAAIAFANRGDGNRDSPDNGGTAKSGTTPTSPSGEHPVKSKTGGIPTGYTQDDHGAQSAAANYSVALGSDAMFNTAKRHEILQTIADPGSLDRLRSDLDADYSAGLLKKIGLDEDGGTPAGSTFVNRTLPVGTKVTSSGGGSATVEVWCNSLFGLTGEASTKPVTSGWFTLTVKLKWADDDWKVRDTSQKTGPTPVNGDNPVSGSDEIGKAVEEFGGFTYGR</sequence>
<evidence type="ECO:0000313" key="4">
    <source>
        <dbReference type="Proteomes" id="UP001165590"/>
    </source>
</evidence>
<evidence type="ECO:0000256" key="2">
    <source>
        <dbReference type="SAM" id="Phobius"/>
    </source>
</evidence>
<proteinExistence type="predicted"/>
<dbReference type="Proteomes" id="UP001165590">
    <property type="component" value="Unassembled WGS sequence"/>
</dbReference>
<keyword evidence="2" id="KW-0812">Transmembrane</keyword>
<evidence type="ECO:0008006" key="5">
    <source>
        <dbReference type="Google" id="ProtNLM"/>
    </source>
</evidence>
<feature type="transmembrane region" description="Helical" evidence="2">
    <location>
        <begin position="48"/>
        <end position="65"/>
    </location>
</feature>
<feature type="region of interest" description="Disordered" evidence="1">
    <location>
        <begin position="243"/>
        <end position="266"/>
    </location>
</feature>
<dbReference type="EMBL" id="JAIFZO010000002">
    <property type="protein sequence ID" value="MCX4235274.1"/>
    <property type="molecule type" value="Genomic_DNA"/>
</dbReference>
<feature type="compositionally biased region" description="Polar residues" evidence="1">
    <location>
        <begin position="80"/>
        <end position="91"/>
    </location>
</feature>
<dbReference type="RefSeq" id="WP_267027983.1">
    <property type="nucleotide sequence ID" value="NZ_JAIFZO010000002.1"/>
</dbReference>
<accession>A0ABT3V5L8</accession>
<feature type="compositionally biased region" description="Basic and acidic residues" evidence="1">
    <location>
        <begin position="1"/>
        <end position="13"/>
    </location>
</feature>
<comment type="caution">
    <text evidence="3">The sequence shown here is derived from an EMBL/GenBank/DDBJ whole genome shotgun (WGS) entry which is preliminary data.</text>
</comment>
<evidence type="ECO:0000313" key="3">
    <source>
        <dbReference type="EMBL" id="MCX4235274.1"/>
    </source>
</evidence>
<keyword evidence="4" id="KW-1185">Reference proteome</keyword>
<name>A0ABT3V5L8_9ACTN</name>
<organism evidence="3 4">
    <name type="scientific">Streptomyces ortus</name>
    <dbReference type="NCBI Taxonomy" id="2867268"/>
    <lineage>
        <taxon>Bacteria</taxon>
        <taxon>Bacillati</taxon>
        <taxon>Actinomycetota</taxon>
        <taxon>Actinomycetes</taxon>
        <taxon>Kitasatosporales</taxon>
        <taxon>Streptomycetaceae</taxon>
        <taxon>Streptomyces</taxon>
    </lineage>
</organism>
<feature type="region of interest" description="Disordered" evidence="1">
    <location>
        <begin position="1"/>
        <end position="45"/>
    </location>
</feature>
<reference evidence="3" key="1">
    <citation type="journal article" date="2022" name="bioRxiv">
        <title>Discovery and biosynthetic assessment of Streptomyces ortus sp nov. isolated from a deep-sea sponge.</title>
        <authorList>
            <person name="Williams S.E."/>
        </authorList>
    </citation>
    <scope>NUCLEOTIDE SEQUENCE</scope>
    <source>
        <strain evidence="3">A15ISP2-DRY2</strain>
    </source>
</reference>